<reference evidence="1 2" key="1">
    <citation type="journal article" date="2024" name="G3 (Bethesda)">
        <title>Genome assembly of Hibiscus sabdariffa L. provides insights into metabolisms of medicinal natural products.</title>
        <authorList>
            <person name="Kim T."/>
        </authorList>
    </citation>
    <scope>NUCLEOTIDE SEQUENCE [LARGE SCALE GENOMIC DNA]</scope>
    <source>
        <strain evidence="1">TK-2024</strain>
        <tissue evidence="1">Old leaves</tissue>
    </source>
</reference>
<dbReference type="Proteomes" id="UP001472677">
    <property type="component" value="Unassembled WGS sequence"/>
</dbReference>
<comment type="caution">
    <text evidence="1">The sequence shown here is derived from an EMBL/GenBank/DDBJ whole genome shotgun (WGS) entry which is preliminary data.</text>
</comment>
<organism evidence="1 2">
    <name type="scientific">Hibiscus sabdariffa</name>
    <name type="common">roselle</name>
    <dbReference type="NCBI Taxonomy" id="183260"/>
    <lineage>
        <taxon>Eukaryota</taxon>
        <taxon>Viridiplantae</taxon>
        <taxon>Streptophyta</taxon>
        <taxon>Embryophyta</taxon>
        <taxon>Tracheophyta</taxon>
        <taxon>Spermatophyta</taxon>
        <taxon>Magnoliopsida</taxon>
        <taxon>eudicotyledons</taxon>
        <taxon>Gunneridae</taxon>
        <taxon>Pentapetalae</taxon>
        <taxon>rosids</taxon>
        <taxon>malvids</taxon>
        <taxon>Malvales</taxon>
        <taxon>Malvaceae</taxon>
        <taxon>Malvoideae</taxon>
        <taxon>Hibiscus</taxon>
    </lineage>
</organism>
<accession>A0ABR2F7U6</accession>
<evidence type="ECO:0000313" key="1">
    <source>
        <dbReference type="EMBL" id="KAK8574396.1"/>
    </source>
</evidence>
<evidence type="ECO:0000313" key="2">
    <source>
        <dbReference type="Proteomes" id="UP001472677"/>
    </source>
</evidence>
<sequence length="140" mass="15035">MLLLLLCRCFDVRPKQDDKGDTSNRENGSGLGRNLGGDLDICRASCCVIGLSLSPNNCLACLYTISLDDATLVQSKRSTSSQHGQSFAQGHARATCGYHGRGTTRSVARADGQVIASQPVVQTRDDNFLTEDMSGTFISF</sequence>
<protein>
    <submittedName>
        <fullName evidence="1">Uncharacterized protein</fullName>
    </submittedName>
</protein>
<name>A0ABR2F7U6_9ROSI</name>
<gene>
    <name evidence="1" type="ORF">V6N12_062090</name>
</gene>
<proteinExistence type="predicted"/>
<dbReference type="EMBL" id="JBBPBM010000007">
    <property type="protein sequence ID" value="KAK8574396.1"/>
    <property type="molecule type" value="Genomic_DNA"/>
</dbReference>
<keyword evidence="2" id="KW-1185">Reference proteome</keyword>